<comment type="caution">
    <text evidence="1">The sequence shown here is derived from an EMBL/GenBank/DDBJ whole genome shotgun (WGS) entry which is preliminary data.</text>
</comment>
<dbReference type="GO" id="GO:0005634">
    <property type="term" value="C:nucleus"/>
    <property type="evidence" value="ECO:0007669"/>
    <property type="project" value="TreeGrafter"/>
</dbReference>
<dbReference type="PANTHER" id="PTHR10662">
    <property type="entry name" value="NUCLEAR RNA EXPORT FACTOR"/>
    <property type="match status" value="1"/>
</dbReference>
<dbReference type="InterPro" id="IPR030217">
    <property type="entry name" value="NXF_fam"/>
</dbReference>
<dbReference type="AlphaFoldDB" id="S9V4L7"/>
<sequence>MHKMPDLGATVKSVNFNNVQFCKALAQSIKNNFQNTVRAINLNNNKIQKLTPFLFALKDLDLHQNVTAISAAGNEIDNLDFLKALQHYEQLGEVILEHNPVCRDPDYPKAIIRRMKSLTLFDGNPISHMPLQLVNPCAVGLNEMQLSVIQFVESHLFTEVSQKQTQTLDSIYGPESCLSYLYSSFPVPNHVPATPQLNTMHLSPDQRVAMKEDIMRWRYKIKSHNLEREPGNRDYTRNRQGTVKSMRDFASAQQHNVQVKFELNPNASVVFLEQNMHVPICVITVHAKVHLLWVPPVVRSMSAEGQEPFIASFLDRTLVLTWNGQLNIWEVSNDMVFLRPDKVVVHEDGSPTQALYFATENTHVERLRRTYFAEATSEVVRSIIARTLTDLRTAEAAMFIRNLPEDKKQQAIANPMAAMEVLGFSA</sequence>
<organism evidence="1 2">
    <name type="scientific">Strigomonas culicis</name>
    <dbReference type="NCBI Taxonomy" id="28005"/>
    <lineage>
        <taxon>Eukaryota</taxon>
        <taxon>Discoba</taxon>
        <taxon>Euglenozoa</taxon>
        <taxon>Kinetoplastea</taxon>
        <taxon>Metakinetoplastina</taxon>
        <taxon>Trypanosomatida</taxon>
        <taxon>Trypanosomatidae</taxon>
        <taxon>Strigomonadinae</taxon>
        <taxon>Strigomonas</taxon>
    </lineage>
</organism>
<accession>S9V4L7</accession>
<proteinExistence type="predicted"/>
<dbReference type="InterPro" id="IPR032675">
    <property type="entry name" value="LRR_dom_sf"/>
</dbReference>
<dbReference type="EMBL" id="ATMH01010271">
    <property type="protein sequence ID" value="EPY17830.1"/>
    <property type="molecule type" value="Genomic_DNA"/>
</dbReference>
<evidence type="ECO:0000313" key="2">
    <source>
        <dbReference type="Proteomes" id="UP000015354"/>
    </source>
</evidence>
<protein>
    <submittedName>
        <fullName evidence="1">Nuclear RNA export factor 1/2</fullName>
    </submittedName>
</protein>
<reference evidence="1 2" key="1">
    <citation type="journal article" date="2013" name="PLoS ONE">
        <title>Predicting the Proteins of Angomonas deanei, Strigomonas culicis and Their Respective Endosymbionts Reveals New Aspects of the Trypanosomatidae Family.</title>
        <authorList>
            <person name="Motta M.C."/>
            <person name="Martins A.C."/>
            <person name="de Souza S.S."/>
            <person name="Catta-Preta C.M."/>
            <person name="Silva R."/>
            <person name="Klein C.C."/>
            <person name="de Almeida L.G."/>
            <person name="de Lima Cunha O."/>
            <person name="Ciapina L.P."/>
            <person name="Brocchi M."/>
            <person name="Colabardini A.C."/>
            <person name="de Araujo Lima B."/>
            <person name="Machado C.R."/>
            <person name="de Almeida Soares C.M."/>
            <person name="Probst C.M."/>
            <person name="de Menezes C.B."/>
            <person name="Thompson C.E."/>
            <person name="Bartholomeu D.C."/>
            <person name="Gradia D.F."/>
            <person name="Pavoni D.P."/>
            <person name="Grisard E.C."/>
            <person name="Fantinatti-Garboggini F."/>
            <person name="Marchini F.K."/>
            <person name="Rodrigues-Luiz G.F."/>
            <person name="Wagner G."/>
            <person name="Goldman G.H."/>
            <person name="Fietto J.L."/>
            <person name="Elias M.C."/>
            <person name="Goldman M.H."/>
            <person name="Sagot M.F."/>
            <person name="Pereira M."/>
            <person name="Stoco P.H."/>
            <person name="de Mendonca-Neto R.P."/>
            <person name="Teixeira S.M."/>
            <person name="Maciel T.E."/>
            <person name="de Oliveira Mendes T.A."/>
            <person name="Urmenyi T.P."/>
            <person name="de Souza W."/>
            <person name="Schenkman S."/>
            <person name="de Vasconcelos A.T."/>
        </authorList>
    </citation>
    <scope>NUCLEOTIDE SEQUENCE [LARGE SCALE GENOMIC DNA]</scope>
</reference>
<gene>
    <name evidence="1" type="ORF">STCU_10373</name>
</gene>
<name>S9V4L7_9TRYP</name>
<keyword evidence="2" id="KW-1185">Reference proteome</keyword>
<dbReference type="SUPFAM" id="SSF52058">
    <property type="entry name" value="L domain-like"/>
    <property type="match status" value="1"/>
</dbReference>
<dbReference type="GO" id="GO:0016973">
    <property type="term" value="P:poly(A)+ mRNA export from nucleus"/>
    <property type="evidence" value="ECO:0007669"/>
    <property type="project" value="TreeGrafter"/>
</dbReference>
<evidence type="ECO:0000313" key="1">
    <source>
        <dbReference type="EMBL" id="EPY17830.1"/>
    </source>
</evidence>
<dbReference type="GO" id="GO:0003723">
    <property type="term" value="F:RNA binding"/>
    <property type="evidence" value="ECO:0007669"/>
    <property type="project" value="TreeGrafter"/>
</dbReference>
<dbReference type="OrthoDB" id="2160613at2759"/>
<dbReference type="Gene3D" id="3.80.10.10">
    <property type="entry name" value="Ribonuclease Inhibitor"/>
    <property type="match status" value="1"/>
</dbReference>
<dbReference type="PANTHER" id="PTHR10662:SF22">
    <property type="entry name" value="NUCLEAR RNA EXPORT FACTOR 1"/>
    <property type="match status" value="1"/>
</dbReference>
<dbReference type="Proteomes" id="UP000015354">
    <property type="component" value="Unassembled WGS sequence"/>
</dbReference>